<reference evidence="3" key="2">
    <citation type="submission" date="2025-08" db="UniProtKB">
        <authorList>
            <consortium name="RefSeq"/>
        </authorList>
    </citation>
    <scope>IDENTIFICATION</scope>
    <source>
        <tissue evidence="3">Leaf</tissue>
    </source>
</reference>
<dbReference type="PANTHER" id="PTHR35692:SF1">
    <property type="entry name" value="F26F24.11"/>
    <property type="match status" value="1"/>
</dbReference>
<reference evidence="2" key="1">
    <citation type="journal article" date="2013" name="Genome Biol.">
        <title>Reference genomes and transcriptomes of Nicotiana sylvestris and Nicotiana tomentosiformis.</title>
        <authorList>
            <person name="Sierro N."/>
            <person name="Battey J.N."/>
            <person name="Ouadi S."/>
            <person name="Bovet L."/>
            <person name="Goepfert S."/>
            <person name="Bakaher N."/>
            <person name="Peitsch M.C."/>
            <person name="Ivanov N.V."/>
        </authorList>
    </citation>
    <scope>NUCLEOTIDE SEQUENCE [LARGE SCALE GENOMIC DNA]</scope>
</reference>
<protein>
    <submittedName>
        <fullName evidence="3">Uncharacterized protein LOC104211022</fullName>
    </submittedName>
</protein>
<dbReference type="OrthoDB" id="1242957at2759"/>
<organism evidence="2 3">
    <name type="scientific">Nicotiana sylvestris</name>
    <name type="common">Wood tobacco</name>
    <name type="synonym">South American tobacco</name>
    <dbReference type="NCBI Taxonomy" id="4096"/>
    <lineage>
        <taxon>Eukaryota</taxon>
        <taxon>Viridiplantae</taxon>
        <taxon>Streptophyta</taxon>
        <taxon>Embryophyta</taxon>
        <taxon>Tracheophyta</taxon>
        <taxon>Spermatophyta</taxon>
        <taxon>Magnoliopsida</taxon>
        <taxon>eudicotyledons</taxon>
        <taxon>Gunneridae</taxon>
        <taxon>Pentapetalae</taxon>
        <taxon>asterids</taxon>
        <taxon>lamiids</taxon>
        <taxon>Solanales</taxon>
        <taxon>Solanaceae</taxon>
        <taxon>Nicotianoideae</taxon>
        <taxon>Nicotianeae</taxon>
        <taxon>Nicotiana</taxon>
    </lineage>
</organism>
<sequence length="330" mass="36637">MADFSFLSDNSDNEKAVDELLSQEMDQSVLEQVVAINCSGFTDSLLPTQLETRFRKLKSLPITSSKPDTLTKSSRSFCSSEFPKTKKSYDDDDNEKIEGTPVEEKGSEVNLGHGFVQENDVYTKTPVHSNKDYVFTKSTDGKKGEKSKSLSGSMSSDSWEFSKDSTMGVVEDIPNFCGWVDKLLKTAQIDGRSWRTLSNRYGWKVKTHVNTEAVAASRVSSRTRTPSGTRISLERAREIVLGSSSAKRKAVEEKDSEEEEDGDSLVTRPRARRRIVSDDEDEVSPRLSVSLTKLVETPVIILDDDVTPHDTRESIDQHFISGFGSGSLGP</sequence>
<name>A0A1U7UQC8_NICSY</name>
<feature type="compositionally biased region" description="Basic and acidic residues" evidence="1">
    <location>
        <begin position="139"/>
        <end position="148"/>
    </location>
</feature>
<gene>
    <name evidence="3" type="primary">LOC104211022</name>
</gene>
<feature type="region of interest" description="Disordered" evidence="1">
    <location>
        <begin position="136"/>
        <end position="161"/>
    </location>
</feature>
<dbReference type="RefSeq" id="XP_009758317.1">
    <property type="nucleotide sequence ID" value="XM_009760015.1"/>
</dbReference>
<keyword evidence="2" id="KW-1185">Reference proteome</keyword>
<feature type="non-terminal residue" evidence="3">
    <location>
        <position position="330"/>
    </location>
</feature>
<feature type="region of interest" description="Disordered" evidence="1">
    <location>
        <begin position="65"/>
        <end position="100"/>
    </location>
</feature>
<evidence type="ECO:0000313" key="2">
    <source>
        <dbReference type="Proteomes" id="UP000189701"/>
    </source>
</evidence>
<dbReference type="AlphaFoldDB" id="A0A1U7UQC8"/>
<accession>A0A1U7UQC8</accession>
<dbReference type="Proteomes" id="UP000189701">
    <property type="component" value="Unplaced"/>
</dbReference>
<evidence type="ECO:0000313" key="3">
    <source>
        <dbReference type="RefSeq" id="XP_009758317.1"/>
    </source>
</evidence>
<feature type="compositionally biased region" description="Polar residues" evidence="1">
    <location>
        <begin position="65"/>
        <end position="79"/>
    </location>
</feature>
<feature type="compositionally biased region" description="Low complexity" evidence="1">
    <location>
        <begin position="149"/>
        <end position="158"/>
    </location>
</feature>
<evidence type="ECO:0000256" key="1">
    <source>
        <dbReference type="SAM" id="MobiDB-lite"/>
    </source>
</evidence>
<feature type="region of interest" description="Disordered" evidence="1">
    <location>
        <begin position="245"/>
        <end position="284"/>
    </location>
</feature>
<proteinExistence type="predicted"/>
<feature type="compositionally biased region" description="Acidic residues" evidence="1">
    <location>
        <begin position="254"/>
        <end position="263"/>
    </location>
</feature>
<dbReference type="PANTHER" id="PTHR35692">
    <property type="entry name" value="F26F24.11"/>
    <property type="match status" value="1"/>
</dbReference>